<name>A0AAV0FAH5_9ASTE</name>
<evidence type="ECO:0000256" key="1">
    <source>
        <dbReference type="SAM" id="MobiDB-lite"/>
    </source>
</evidence>
<feature type="region of interest" description="Disordered" evidence="1">
    <location>
        <begin position="1"/>
        <end position="34"/>
    </location>
</feature>
<sequence>MKKISIYGGVPPSPVSGNTSVNGDERQRVAAATSDRLPDLKSVMVEVEEVREAKHVAAVTNNVAALVDVAAPAAMEIAAPDMAAPDMVAPDMAAPTTEMTDGGGSKGG</sequence>
<gene>
    <name evidence="2" type="ORF">CEPIT_LOCUS32217</name>
</gene>
<comment type="caution">
    <text evidence="2">The sequence shown here is derived from an EMBL/GenBank/DDBJ whole genome shotgun (WGS) entry which is preliminary data.</text>
</comment>
<dbReference type="EMBL" id="CAMAPF010000972">
    <property type="protein sequence ID" value="CAH9132488.1"/>
    <property type="molecule type" value="Genomic_DNA"/>
</dbReference>
<protein>
    <submittedName>
        <fullName evidence="2">Uncharacterized protein</fullName>
    </submittedName>
</protein>
<proteinExistence type="predicted"/>
<evidence type="ECO:0000313" key="3">
    <source>
        <dbReference type="Proteomes" id="UP001152523"/>
    </source>
</evidence>
<reference evidence="2" key="1">
    <citation type="submission" date="2022-07" db="EMBL/GenBank/DDBJ databases">
        <authorList>
            <person name="Macas J."/>
            <person name="Novak P."/>
            <person name="Neumann P."/>
        </authorList>
    </citation>
    <scope>NUCLEOTIDE SEQUENCE</scope>
</reference>
<dbReference type="AlphaFoldDB" id="A0AAV0FAH5"/>
<organism evidence="2 3">
    <name type="scientific">Cuscuta epithymum</name>
    <dbReference type="NCBI Taxonomy" id="186058"/>
    <lineage>
        <taxon>Eukaryota</taxon>
        <taxon>Viridiplantae</taxon>
        <taxon>Streptophyta</taxon>
        <taxon>Embryophyta</taxon>
        <taxon>Tracheophyta</taxon>
        <taxon>Spermatophyta</taxon>
        <taxon>Magnoliopsida</taxon>
        <taxon>eudicotyledons</taxon>
        <taxon>Gunneridae</taxon>
        <taxon>Pentapetalae</taxon>
        <taxon>asterids</taxon>
        <taxon>lamiids</taxon>
        <taxon>Solanales</taxon>
        <taxon>Convolvulaceae</taxon>
        <taxon>Cuscuteae</taxon>
        <taxon>Cuscuta</taxon>
        <taxon>Cuscuta subgen. Cuscuta</taxon>
    </lineage>
</organism>
<keyword evidence="3" id="KW-1185">Reference proteome</keyword>
<evidence type="ECO:0000313" key="2">
    <source>
        <dbReference type="EMBL" id="CAH9132488.1"/>
    </source>
</evidence>
<dbReference type="Proteomes" id="UP001152523">
    <property type="component" value="Unassembled WGS sequence"/>
</dbReference>
<accession>A0AAV0FAH5</accession>